<evidence type="ECO:0000256" key="1">
    <source>
        <dbReference type="SAM" id="SignalP"/>
    </source>
</evidence>
<gene>
    <name evidence="2" type="ORF">PU1002_04196</name>
</gene>
<feature type="signal peptide" evidence="1">
    <location>
        <begin position="1"/>
        <end position="27"/>
    </location>
</feature>
<dbReference type="HOGENOM" id="CLU_033215_0_1_5"/>
<evidence type="ECO:0000313" key="2">
    <source>
        <dbReference type="EMBL" id="EAS84890.1"/>
    </source>
</evidence>
<dbReference type="PANTHER" id="PTHR42941:SF1">
    <property type="entry name" value="SLL1037 PROTEIN"/>
    <property type="match status" value="1"/>
</dbReference>
<dbReference type="AlphaFoldDB" id="Q1V1I8"/>
<dbReference type="Proteomes" id="UP000005306">
    <property type="component" value="Unassembled WGS sequence"/>
</dbReference>
<dbReference type="NCBIfam" id="TIGR02122">
    <property type="entry name" value="TRAP_TAXI"/>
    <property type="match status" value="1"/>
</dbReference>
<dbReference type="PANTHER" id="PTHR42941">
    <property type="entry name" value="SLL1037 PROTEIN"/>
    <property type="match status" value="1"/>
</dbReference>
<organism evidence="2 3">
    <name type="scientific">Pelagibacter ubique (strain HTCC1002)</name>
    <dbReference type="NCBI Taxonomy" id="314261"/>
    <lineage>
        <taxon>Bacteria</taxon>
        <taxon>Pseudomonadati</taxon>
        <taxon>Pseudomonadota</taxon>
        <taxon>Alphaproteobacteria</taxon>
        <taxon>Candidatus Pelagibacterales</taxon>
        <taxon>Candidatus Pelagibacteraceae</taxon>
        <taxon>Candidatus Pelagibacter</taxon>
    </lineage>
</organism>
<dbReference type="SUPFAM" id="SSF53850">
    <property type="entry name" value="Periplasmic binding protein-like II"/>
    <property type="match status" value="1"/>
</dbReference>
<accession>Q1V1I8</accession>
<dbReference type="InterPro" id="IPR011852">
    <property type="entry name" value="TRAP_TAXI"/>
</dbReference>
<dbReference type="Gene3D" id="3.40.190.10">
    <property type="entry name" value="Periplasmic binding protein-like II"/>
    <property type="match status" value="2"/>
</dbReference>
<proteinExistence type="predicted"/>
<protein>
    <submittedName>
        <fullName evidence="2">Immunogenic protein</fullName>
    </submittedName>
</protein>
<dbReference type="Pfam" id="PF16868">
    <property type="entry name" value="NMT1_3"/>
    <property type="match status" value="1"/>
</dbReference>
<dbReference type="EMBL" id="AAPV01000001">
    <property type="protein sequence ID" value="EAS84890.1"/>
    <property type="molecule type" value="Genomic_DNA"/>
</dbReference>
<dbReference type="CDD" id="cd13568">
    <property type="entry name" value="PBP2_TAXI_TRAP_like_3"/>
    <property type="match status" value="1"/>
</dbReference>
<reference evidence="2 3" key="1">
    <citation type="submission" date="2006-04" db="EMBL/GenBank/DDBJ databases">
        <authorList>
            <person name="Giovannoni S.J."/>
            <person name="Cho J.-C."/>
            <person name="Ferriera S."/>
            <person name="Johnson J."/>
            <person name="Kravitz S."/>
            <person name="Halpern A."/>
            <person name="Remington K."/>
            <person name="Beeson K."/>
            <person name="Tran B."/>
            <person name="Rogers Y.-H."/>
            <person name="Friedman R."/>
            <person name="Venter J.C."/>
        </authorList>
    </citation>
    <scope>NUCLEOTIDE SEQUENCE [LARGE SCALE GENOMIC DNA]</scope>
    <source>
        <strain evidence="2 3">HTCC1002</strain>
    </source>
</reference>
<name>Q1V1I8_PELU1</name>
<sequence length="334" mass="35613">MKKVITSLSSALLIFVASLSFTGVAKSAEFFTIGTGGPTGVYFQTGNAICKMLHKSAIAKEHGRKKGIDKAYRCTAPSTGGSNYNIGQIAAGEFQFGVAQSDWQYHAVNGSSKWEGKQYSDLRAVFSVHNEPFQIWARKKAKVKDFAGLEGKVVNIGNAGSGQRGTMEVLMDAKGVNNSFFKSTTELTSSEQVKALCDGKIDAFGYSVGFPNGAMENAASCGAKALPINLTGPEVQGLIDGAAYYAKAVIPKGTYTGQKKDVTTFGVKATVVTSADVSDELVYLVVKAVMENFDDFKKQHPAFSSLKKEDMIADGLSAPLHPGAIKYYKEAGLM</sequence>
<evidence type="ECO:0000313" key="3">
    <source>
        <dbReference type="Proteomes" id="UP000005306"/>
    </source>
</evidence>
<feature type="chain" id="PRO_5004197103" evidence="1">
    <location>
        <begin position="28"/>
        <end position="334"/>
    </location>
</feature>
<keyword evidence="1" id="KW-0732">Signal</keyword>
<comment type="caution">
    <text evidence="2">The sequence shown here is derived from an EMBL/GenBank/DDBJ whole genome shotgun (WGS) entry which is preliminary data.</text>
</comment>
<dbReference type="RefSeq" id="WP_006997477.1">
    <property type="nucleotide sequence ID" value="NZ_CH724130.1"/>
</dbReference>